<reference evidence="2 3" key="1">
    <citation type="submission" date="2019-05" db="EMBL/GenBank/DDBJ databases">
        <title>Another draft genome of Portunus trituberculatus and its Hox gene families provides insights of decapod evolution.</title>
        <authorList>
            <person name="Jeong J.-H."/>
            <person name="Song I."/>
            <person name="Kim S."/>
            <person name="Choi T."/>
            <person name="Kim D."/>
            <person name="Ryu S."/>
            <person name="Kim W."/>
        </authorList>
    </citation>
    <scope>NUCLEOTIDE SEQUENCE [LARGE SCALE GENOMIC DNA]</scope>
    <source>
        <tissue evidence="2">Muscle</tissue>
    </source>
</reference>
<protein>
    <submittedName>
        <fullName evidence="2">Uncharacterized protein</fullName>
    </submittedName>
</protein>
<accession>A0A5B7IIT0</accession>
<dbReference type="EMBL" id="VSRR010054818">
    <property type="protein sequence ID" value="MPC80718.1"/>
    <property type="molecule type" value="Genomic_DNA"/>
</dbReference>
<comment type="caution">
    <text evidence="2">The sequence shown here is derived from an EMBL/GenBank/DDBJ whole genome shotgun (WGS) entry which is preliminary data.</text>
</comment>
<dbReference type="Proteomes" id="UP000324222">
    <property type="component" value="Unassembled WGS sequence"/>
</dbReference>
<proteinExistence type="predicted"/>
<feature type="compositionally biased region" description="Polar residues" evidence="1">
    <location>
        <begin position="1"/>
        <end position="12"/>
    </location>
</feature>
<evidence type="ECO:0000313" key="3">
    <source>
        <dbReference type="Proteomes" id="UP000324222"/>
    </source>
</evidence>
<feature type="region of interest" description="Disordered" evidence="1">
    <location>
        <begin position="1"/>
        <end position="21"/>
    </location>
</feature>
<organism evidence="2 3">
    <name type="scientific">Portunus trituberculatus</name>
    <name type="common">Swimming crab</name>
    <name type="synonym">Neptunus trituberculatus</name>
    <dbReference type="NCBI Taxonomy" id="210409"/>
    <lineage>
        <taxon>Eukaryota</taxon>
        <taxon>Metazoa</taxon>
        <taxon>Ecdysozoa</taxon>
        <taxon>Arthropoda</taxon>
        <taxon>Crustacea</taxon>
        <taxon>Multicrustacea</taxon>
        <taxon>Malacostraca</taxon>
        <taxon>Eumalacostraca</taxon>
        <taxon>Eucarida</taxon>
        <taxon>Decapoda</taxon>
        <taxon>Pleocyemata</taxon>
        <taxon>Brachyura</taxon>
        <taxon>Eubrachyura</taxon>
        <taxon>Portunoidea</taxon>
        <taxon>Portunidae</taxon>
        <taxon>Portuninae</taxon>
        <taxon>Portunus</taxon>
    </lineage>
</organism>
<sequence>MLSSQPHVLRSSQAVLPPPPQPPRAVAAVVLDRGRGNNIIACVHRISHWQGKKIAKVNLCCPRVTLAAPFPGLQVTYHLSGSPPPPPLHTSFRFLTAAVLPTLLFCIPLIWSPSPSRASRSSFSPPSSFSRLVFCLHPLPQHLIFTFKARFLSSTASSFSPKASSVLAGAAITAPTPAVSFQRQAVRVSLAVYRVLRAEACRGTRVWDYLAVYSDYKEKSEENEVDGRKRIKLYEEKKKRELS</sequence>
<evidence type="ECO:0000313" key="2">
    <source>
        <dbReference type="EMBL" id="MPC80718.1"/>
    </source>
</evidence>
<name>A0A5B7IIT0_PORTR</name>
<evidence type="ECO:0000256" key="1">
    <source>
        <dbReference type="SAM" id="MobiDB-lite"/>
    </source>
</evidence>
<keyword evidence="3" id="KW-1185">Reference proteome</keyword>
<dbReference type="AlphaFoldDB" id="A0A5B7IIT0"/>
<gene>
    <name evidence="2" type="ORF">E2C01_075305</name>
</gene>